<name>A0A521ADK9_9BACL</name>
<dbReference type="AlphaFoldDB" id="A0A521ADK9"/>
<dbReference type="RefSeq" id="WP_142503797.1">
    <property type="nucleotide sequence ID" value="NZ_FXTI01000001.1"/>
</dbReference>
<dbReference type="Pfam" id="PF12996">
    <property type="entry name" value="DUF3880"/>
    <property type="match status" value="1"/>
</dbReference>
<evidence type="ECO:0000313" key="3">
    <source>
        <dbReference type="EMBL" id="SMO32902.1"/>
    </source>
</evidence>
<feature type="domain" description="Spore protein YkvP/CgeB glycosyl transferase-like" evidence="2">
    <location>
        <begin position="169"/>
        <end position="313"/>
    </location>
</feature>
<dbReference type="Proteomes" id="UP000315636">
    <property type="component" value="Unassembled WGS sequence"/>
</dbReference>
<dbReference type="OrthoDB" id="7019976at2"/>
<gene>
    <name evidence="3" type="ORF">SAMN06264849_10178</name>
</gene>
<dbReference type="InterPro" id="IPR024542">
    <property type="entry name" value="YkvP_N"/>
</dbReference>
<proteinExistence type="predicted"/>
<dbReference type="SUPFAM" id="SSF53756">
    <property type="entry name" value="UDP-Glycosyltransferase/glycogen phosphorylase"/>
    <property type="match status" value="1"/>
</dbReference>
<dbReference type="Pfam" id="PF13524">
    <property type="entry name" value="Glyco_trans_1_2"/>
    <property type="match status" value="1"/>
</dbReference>
<keyword evidence="4" id="KW-1185">Reference proteome</keyword>
<evidence type="ECO:0000259" key="2">
    <source>
        <dbReference type="Pfam" id="PF13524"/>
    </source>
</evidence>
<evidence type="ECO:0000313" key="4">
    <source>
        <dbReference type="Proteomes" id="UP000315636"/>
    </source>
</evidence>
<sequence>MKWAYLEKLPAYVETIPSGFEANGIPLILPKSDLSPKAWVQHLKEHQPDVILTSGWSPFHQDDYLNAIRQYCHETGSLHVFWSFEDPLHTDIWGMYMVETGRPDVVFTHALGASATYRETGVPAYYLPFACNPRIHRSDEYWMDYQSDIALVANFSNSTMDCDRINSLRLLLEPVIKQGYPLSIWGEGWEEGRRYLPFSLPKQVIRGAIPYRDVPKVYASAKVVLGIQNDSCILSRRTWECMGSGGFLLAPHTPAVLHHFQPGTHLVTTQSPEETARLVRHYLSHPQERKRIAKNGQTNVYQQHTYRHRIQTMNKIVTEMLDSKRKGKRVYSLSSRLKQEIRPYQIDSTHSHKISWLEISRKTASRLQSQACLWFDLMDENASALELVSAKLNLYLLSKPEGNPRLRYEIIQPDQESERVVSVHEKEIAFSLDSRYPYHRYWVSLSLTEEIREWKRNGDRFLGVRLSVHPQDVGAIRIMGKERPRVPPLSNLDHYRRFIPRLEIIYEGKSGPWHPFRQ</sequence>
<dbReference type="Gene3D" id="2.60.120.970">
    <property type="match status" value="1"/>
</dbReference>
<reference evidence="3 4" key="1">
    <citation type="submission" date="2017-05" db="EMBL/GenBank/DDBJ databases">
        <authorList>
            <person name="Varghese N."/>
            <person name="Submissions S."/>
        </authorList>
    </citation>
    <scope>NUCLEOTIDE SEQUENCE [LARGE SCALE GENOMIC DNA]</scope>
    <source>
        <strain evidence="3 4">DSM 45474</strain>
    </source>
</reference>
<evidence type="ECO:0000259" key="1">
    <source>
        <dbReference type="Pfam" id="PF12996"/>
    </source>
</evidence>
<protein>
    <submittedName>
        <fullName evidence="3">Spore maturation protein CgeB</fullName>
    </submittedName>
</protein>
<dbReference type="InterPro" id="IPR055259">
    <property type="entry name" value="YkvP/CgeB_Glyco_trans-like"/>
</dbReference>
<accession>A0A521ADK9</accession>
<feature type="domain" description="Spore protein YkvP N-terminal" evidence="1">
    <location>
        <begin position="6"/>
        <end position="108"/>
    </location>
</feature>
<organism evidence="3 4">
    <name type="scientific">Melghirimyces algeriensis</name>
    <dbReference type="NCBI Taxonomy" id="910412"/>
    <lineage>
        <taxon>Bacteria</taxon>
        <taxon>Bacillati</taxon>
        <taxon>Bacillota</taxon>
        <taxon>Bacilli</taxon>
        <taxon>Bacillales</taxon>
        <taxon>Thermoactinomycetaceae</taxon>
        <taxon>Melghirimyces</taxon>
    </lineage>
</organism>
<dbReference type="EMBL" id="FXTI01000001">
    <property type="protein sequence ID" value="SMO32902.1"/>
    <property type="molecule type" value="Genomic_DNA"/>
</dbReference>